<evidence type="ECO:0000313" key="3">
    <source>
        <dbReference type="EMBL" id="GLP95532.1"/>
    </source>
</evidence>
<feature type="chain" id="PRO_5041267949" evidence="1">
    <location>
        <begin position="20"/>
        <end position="358"/>
    </location>
</feature>
<protein>
    <submittedName>
        <fullName evidence="3">Carotenoid 1,2-hydratase</fullName>
    </submittedName>
</protein>
<sequence length="358" mass="40903">MKILILLLTIAGISACQPAATSDDSQLVIASMQQSGDDYAQVLPETRIEFPQDHGPHPAFRQEWWYLTANLKDEQGEPLGLQWTQFRVSLTPEVPAEAQPDWQTQQLFLGHAAVTSADQHLAAERWQRQHPQLAFVTAAPLTVALNNWRWQSDGETLLPASLSVSTEEFGYQLRLEGTSQIWLQGEDGFSQKHHSEPIASHYYSQPFIRVSGQVRFGDEIKTVTGEAWLDREWSSQFLGESQDGWDWFALKLSEDERLMLYQLRGENPYLYANIMYRDGTRKPLDSADIQMTPTGFFEADDSRYPSEWTIKSERYQIDLKVSAINPDSRMPLTLPYWEGPVQFFGSHQGFGYLELTGY</sequence>
<dbReference type="Pfam" id="PF07143">
    <property type="entry name" value="CrtC"/>
    <property type="match status" value="1"/>
</dbReference>
<name>A0AA37W0U0_9GAMM</name>
<dbReference type="PROSITE" id="PS51257">
    <property type="entry name" value="PROKAR_LIPOPROTEIN"/>
    <property type="match status" value="1"/>
</dbReference>
<accession>A0AA37W0U0</accession>
<dbReference type="PANTHER" id="PTHR38591:SF1">
    <property type="entry name" value="BLL1000 PROTEIN"/>
    <property type="match status" value="1"/>
</dbReference>
<organism evidence="3 4">
    <name type="scientific">Paraferrimonas sedimenticola</name>
    <dbReference type="NCBI Taxonomy" id="375674"/>
    <lineage>
        <taxon>Bacteria</taxon>
        <taxon>Pseudomonadati</taxon>
        <taxon>Pseudomonadota</taxon>
        <taxon>Gammaproteobacteria</taxon>
        <taxon>Alteromonadales</taxon>
        <taxon>Ferrimonadaceae</taxon>
        <taxon>Paraferrimonas</taxon>
    </lineage>
</organism>
<feature type="domain" description="AttH" evidence="2">
    <location>
        <begin position="63"/>
        <end position="235"/>
    </location>
</feature>
<dbReference type="RefSeq" id="WP_095505532.1">
    <property type="nucleotide sequence ID" value="NZ_BSNC01000003.1"/>
</dbReference>
<dbReference type="Pfam" id="PF17186">
    <property type="entry name" value="Lipocalin_9"/>
    <property type="match status" value="1"/>
</dbReference>
<feature type="signal peptide" evidence="1">
    <location>
        <begin position="1"/>
        <end position="19"/>
    </location>
</feature>
<evidence type="ECO:0000259" key="2">
    <source>
        <dbReference type="Pfam" id="PF07143"/>
    </source>
</evidence>
<dbReference type="AlphaFoldDB" id="A0AA37W0U0"/>
<evidence type="ECO:0000256" key="1">
    <source>
        <dbReference type="SAM" id="SignalP"/>
    </source>
</evidence>
<comment type="caution">
    <text evidence="3">The sequence shown here is derived from an EMBL/GenBank/DDBJ whole genome shotgun (WGS) entry which is preliminary data.</text>
</comment>
<dbReference type="InterPro" id="IPR023374">
    <property type="entry name" value="AttH-like_dom_sf"/>
</dbReference>
<dbReference type="EMBL" id="BSNC01000003">
    <property type="protein sequence ID" value="GLP95532.1"/>
    <property type="molecule type" value="Genomic_DNA"/>
</dbReference>
<dbReference type="Proteomes" id="UP001161422">
    <property type="component" value="Unassembled WGS sequence"/>
</dbReference>
<dbReference type="PANTHER" id="PTHR38591">
    <property type="entry name" value="HYDROLASE"/>
    <property type="match status" value="1"/>
</dbReference>
<gene>
    <name evidence="3" type="primary">attH</name>
    <name evidence="3" type="ORF">GCM10007895_08380</name>
</gene>
<evidence type="ECO:0000313" key="4">
    <source>
        <dbReference type="Proteomes" id="UP001161422"/>
    </source>
</evidence>
<proteinExistence type="predicted"/>
<keyword evidence="1" id="KW-0732">Signal</keyword>
<dbReference type="Gene3D" id="2.40.370.10">
    <property type="entry name" value="AttH-like domain"/>
    <property type="match status" value="2"/>
</dbReference>
<keyword evidence="4" id="KW-1185">Reference proteome</keyword>
<reference evidence="3" key="2">
    <citation type="submission" date="2023-01" db="EMBL/GenBank/DDBJ databases">
        <title>Draft genome sequence of Paraferrimonas sedimenticola strain NBRC 101628.</title>
        <authorList>
            <person name="Sun Q."/>
            <person name="Mori K."/>
        </authorList>
    </citation>
    <scope>NUCLEOTIDE SEQUENCE</scope>
    <source>
        <strain evidence="3">NBRC 101628</strain>
    </source>
</reference>
<dbReference type="InterPro" id="IPR010791">
    <property type="entry name" value="AttH_dom"/>
</dbReference>
<dbReference type="SUPFAM" id="SSF159245">
    <property type="entry name" value="AttH-like"/>
    <property type="match status" value="1"/>
</dbReference>
<reference evidence="3" key="1">
    <citation type="journal article" date="2014" name="Int. J. Syst. Evol. Microbiol.">
        <title>Complete genome sequence of Corynebacterium casei LMG S-19264T (=DSM 44701T), isolated from a smear-ripened cheese.</title>
        <authorList>
            <consortium name="US DOE Joint Genome Institute (JGI-PGF)"/>
            <person name="Walter F."/>
            <person name="Albersmeier A."/>
            <person name="Kalinowski J."/>
            <person name="Ruckert C."/>
        </authorList>
    </citation>
    <scope>NUCLEOTIDE SEQUENCE</scope>
    <source>
        <strain evidence="3">NBRC 101628</strain>
    </source>
</reference>